<evidence type="ECO:0000256" key="2">
    <source>
        <dbReference type="ARBA" id="ARBA00010596"/>
    </source>
</evidence>
<comment type="caution">
    <text evidence="6">Lacks conserved residue(s) required for the propagation of feature annotation.</text>
</comment>
<evidence type="ECO:0000256" key="4">
    <source>
        <dbReference type="ARBA" id="ARBA00022989"/>
    </source>
</evidence>
<evidence type="ECO:0000256" key="6">
    <source>
        <dbReference type="RuleBase" id="RU361264"/>
    </source>
</evidence>
<feature type="transmembrane region" description="Helical" evidence="6">
    <location>
        <begin position="112"/>
        <end position="134"/>
    </location>
</feature>
<organism evidence="9 10">
    <name type="scientific">Planoprotostelium fungivorum</name>
    <dbReference type="NCBI Taxonomy" id="1890364"/>
    <lineage>
        <taxon>Eukaryota</taxon>
        <taxon>Amoebozoa</taxon>
        <taxon>Evosea</taxon>
        <taxon>Variosea</taxon>
        <taxon>Cavosteliida</taxon>
        <taxon>Cavosteliaceae</taxon>
        <taxon>Planoprotostelium</taxon>
    </lineage>
</organism>
<dbReference type="GO" id="GO:0000139">
    <property type="term" value="C:Golgi membrane"/>
    <property type="evidence" value="ECO:0007669"/>
    <property type="project" value="UniProtKB-SubCell"/>
</dbReference>
<comment type="similarity">
    <text evidence="2 6">Belongs to the YIP1 family.</text>
</comment>
<evidence type="ECO:0000256" key="3">
    <source>
        <dbReference type="ARBA" id="ARBA00022692"/>
    </source>
</evidence>
<feature type="region of interest" description="Disordered" evidence="7">
    <location>
        <begin position="201"/>
        <end position="224"/>
    </location>
</feature>
<accession>A0A2P6N8X1</accession>
<dbReference type="Pfam" id="PF04893">
    <property type="entry name" value="Yip1"/>
    <property type="match status" value="1"/>
</dbReference>
<proteinExistence type="inferred from homology"/>
<evidence type="ECO:0000256" key="5">
    <source>
        <dbReference type="ARBA" id="ARBA00023136"/>
    </source>
</evidence>
<dbReference type="Proteomes" id="UP000241769">
    <property type="component" value="Unassembled WGS sequence"/>
</dbReference>
<keyword evidence="5 6" id="KW-0472">Membrane</keyword>
<dbReference type="STRING" id="1890364.A0A2P6N8X1"/>
<dbReference type="InterPro" id="IPR006977">
    <property type="entry name" value="Yip1_dom"/>
</dbReference>
<keyword evidence="10" id="KW-1185">Reference proteome</keyword>
<evidence type="ECO:0000259" key="8">
    <source>
        <dbReference type="Pfam" id="PF04893"/>
    </source>
</evidence>
<evidence type="ECO:0000313" key="10">
    <source>
        <dbReference type="Proteomes" id="UP000241769"/>
    </source>
</evidence>
<feature type="transmembrane region" description="Helical" evidence="6">
    <location>
        <begin position="82"/>
        <end position="100"/>
    </location>
</feature>
<dbReference type="OrthoDB" id="411251at2759"/>
<gene>
    <name evidence="9" type="ORF">PROFUN_11952</name>
</gene>
<comment type="caution">
    <text evidence="9">The sequence shown here is derived from an EMBL/GenBank/DDBJ whole genome shotgun (WGS) entry which is preliminary data.</text>
</comment>
<dbReference type="InParanoid" id="A0A2P6N8X1"/>
<sequence length="224" mass="24180">MMQNMDVEDQPAQAEPTKMNTLDEPVLSTLWRDISRVGYKLFHVLIPRGYSEKALRDWDLWGPLVFCLALALVLGGDLAVQVFIIVALGSIVITLNSILLGGKVSFFQSVCLVGYCIFPILLAAIICTFVNIPLGSKSWAIFFNIGFAAGGFVWSVWASVGFLSAAVPDHRRLLAIYPVILFYAALSWLVLISYKQTGGRGTIGGSSSSGNSTTPTNGTLSNGL</sequence>
<dbReference type="FunCoup" id="A0A2P6N8X1">
    <property type="interactions" value="454"/>
</dbReference>
<feature type="transmembrane region" description="Helical" evidence="6">
    <location>
        <begin position="174"/>
        <end position="194"/>
    </location>
</feature>
<comment type="subcellular location">
    <subcellularLocation>
        <location evidence="6">Golgi apparatus membrane</location>
        <topology evidence="6">Multi-pass membrane protein</topology>
    </subcellularLocation>
    <subcellularLocation>
        <location evidence="1">Membrane</location>
        <topology evidence="1">Multi-pass membrane protein</topology>
    </subcellularLocation>
</comment>
<protein>
    <recommendedName>
        <fullName evidence="6">Protein YIPF</fullName>
    </recommendedName>
</protein>
<name>A0A2P6N8X1_9EUKA</name>
<dbReference type="PANTHER" id="PTHR21236">
    <property type="entry name" value="GOLGI MEMBRANE PROTEIN YIP1"/>
    <property type="match status" value="1"/>
</dbReference>
<dbReference type="PANTHER" id="PTHR21236:SF1">
    <property type="entry name" value="PROTEIN YIPF6"/>
    <property type="match status" value="1"/>
</dbReference>
<dbReference type="GO" id="GO:0005802">
    <property type="term" value="C:trans-Golgi network"/>
    <property type="evidence" value="ECO:0007669"/>
    <property type="project" value="TreeGrafter"/>
</dbReference>
<evidence type="ECO:0000256" key="7">
    <source>
        <dbReference type="SAM" id="MobiDB-lite"/>
    </source>
</evidence>
<feature type="compositionally biased region" description="Low complexity" evidence="7">
    <location>
        <begin position="205"/>
        <end position="224"/>
    </location>
</feature>
<dbReference type="InterPro" id="IPR045231">
    <property type="entry name" value="Yip1/4-like"/>
</dbReference>
<dbReference type="AlphaFoldDB" id="A0A2P6N8X1"/>
<evidence type="ECO:0000313" key="9">
    <source>
        <dbReference type="EMBL" id="PRP80406.1"/>
    </source>
</evidence>
<keyword evidence="4 6" id="KW-1133">Transmembrane helix</keyword>
<dbReference type="EMBL" id="MDYQ01000150">
    <property type="protein sequence ID" value="PRP80406.1"/>
    <property type="molecule type" value="Genomic_DNA"/>
</dbReference>
<dbReference type="GO" id="GO:0006888">
    <property type="term" value="P:endoplasmic reticulum to Golgi vesicle-mediated transport"/>
    <property type="evidence" value="ECO:0007669"/>
    <property type="project" value="InterPro"/>
</dbReference>
<reference evidence="9 10" key="1">
    <citation type="journal article" date="2018" name="Genome Biol. Evol.">
        <title>Multiple Roots of Fruiting Body Formation in Amoebozoa.</title>
        <authorList>
            <person name="Hillmann F."/>
            <person name="Forbes G."/>
            <person name="Novohradska S."/>
            <person name="Ferling I."/>
            <person name="Riege K."/>
            <person name="Groth M."/>
            <person name="Westermann M."/>
            <person name="Marz M."/>
            <person name="Spaller T."/>
            <person name="Winckler T."/>
            <person name="Schaap P."/>
            <person name="Glockner G."/>
        </authorList>
    </citation>
    <scope>NUCLEOTIDE SEQUENCE [LARGE SCALE GENOMIC DNA]</scope>
    <source>
        <strain evidence="9 10">Jena</strain>
    </source>
</reference>
<feature type="transmembrane region" description="Helical" evidence="6">
    <location>
        <begin position="140"/>
        <end position="167"/>
    </location>
</feature>
<evidence type="ECO:0000256" key="1">
    <source>
        <dbReference type="ARBA" id="ARBA00004141"/>
    </source>
</evidence>
<keyword evidence="3 6" id="KW-0812">Transmembrane</keyword>
<feature type="domain" description="Yip1" evidence="8">
    <location>
        <begin position="44"/>
        <end position="189"/>
    </location>
</feature>